<proteinExistence type="predicted"/>
<reference evidence="2 3" key="1">
    <citation type="submission" date="2019-07" db="EMBL/GenBank/DDBJ databases">
        <authorList>
            <person name="Li J."/>
        </authorList>
    </citation>
    <scope>NUCLEOTIDE SEQUENCE [LARGE SCALE GENOMIC DNA]</scope>
    <source>
        <strain evidence="2 3">TKL69</strain>
    </source>
</reference>
<evidence type="ECO:0000313" key="2">
    <source>
        <dbReference type="EMBL" id="QDP39658.1"/>
    </source>
</evidence>
<name>A0A516KE34_9BACI</name>
<feature type="transmembrane region" description="Helical" evidence="1">
    <location>
        <begin position="166"/>
        <end position="186"/>
    </location>
</feature>
<keyword evidence="1" id="KW-1133">Transmembrane helix</keyword>
<dbReference type="Proteomes" id="UP000315215">
    <property type="component" value="Chromosome"/>
</dbReference>
<dbReference type="RefSeq" id="WP_143892461.1">
    <property type="nucleotide sequence ID" value="NZ_CP041666.1"/>
</dbReference>
<protein>
    <submittedName>
        <fullName evidence="2">Uncharacterized protein</fullName>
    </submittedName>
</protein>
<organism evidence="2 3">
    <name type="scientific">Radiobacillus deserti</name>
    <dbReference type="NCBI Taxonomy" id="2594883"/>
    <lineage>
        <taxon>Bacteria</taxon>
        <taxon>Bacillati</taxon>
        <taxon>Bacillota</taxon>
        <taxon>Bacilli</taxon>
        <taxon>Bacillales</taxon>
        <taxon>Bacillaceae</taxon>
        <taxon>Radiobacillus</taxon>
    </lineage>
</organism>
<gene>
    <name evidence="2" type="ORF">FN924_05385</name>
</gene>
<evidence type="ECO:0000256" key="1">
    <source>
        <dbReference type="SAM" id="Phobius"/>
    </source>
</evidence>
<keyword evidence="1" id="KW-0812">Transmembrane</keyword>
<sequence length="260" mass="30518">MTRQGKQKRIQLAHLSIFGTTQIHLRNPYIIAMWSIAFPGYGHLLLNKYIRGFSLVLWEIIINQMIHLNEAMVYTFNGNVEGAIQVLNIQYMHLYIPVYLFGIWDSYRTTVDLNKMYLIGESKSPNVDRLIIKPFEINYLDKRNPIAATLWAMTIPSVGQLYNHRVIGAIFTLTLTVVFMMHSHFLEAFHYLLLGDIRKSNEVLDPQWLLYLPSFYFFTIYDTYMNTVEDNKLYETEQKKYLKSFYQPSGFSVKKGVKVN</sequence>
<dbReference type="OrthoDB" id="1681403at2"/>
<accession>A0A516KE34</accession>
<keyword evidence="3" id="KW-1185">Reference proteome</keyword>
<evidence type="ECO:0000313" key="3">
    <source>
        <dbReference type="Proteomes" id="UP000315215"/>
    </source>
</evidence>
<dbReference type="KEGG" id="aqt:FN924_05385"/>
<keyword evidence="1" id="KW-0472">Membrane</keyword>
<dbReference type="EMBL" id="CP041666">
    <property type="protein sequence ID" value="QDP39658.1"/>
    <property type="molecule type" value="Genomic_DNA"/>
</dbReference>
<dbReference type="AlphaFoldDB" id="A0A516KE34"/>